<dbReference type="Proteomes" id="UP000465263">
    <property type="component" value="Unassembled WGS sequence"/>
</dbReference>
<dbReference type="Pfam" id="PF04240">
    <property type="entry name" value="Caroten_synth"/>
    <property type="match status" value="1"/>
</dbReference>
<proteinExistence type="predicted"/>
<feature type="transmembrane region" description="Helical" evidence="1">
    <location>
        <begin position="111"/>
        <end position="137"/>
    </location>
</feature>
<keyword evidence="1" id="KW-0812">Transmembrane</keyword>
<protein>
    <recommendedName>
        <fullName evidence="4">Carotenoid biosynthesis protein</fullName>
    </recommendedName>
</protein>
<feature type="transmembrane region" description="Helical" evidence="1">
    <location>
        <begin position="149"/>
        <end position="172"/>
    </location>
</feature>
<feature type="transmembrane region" description="Helical" evidence="1">
    <location>
        <begin position="74"/>
        <end position="99"/>
    </location>
</feature>
<dbReference type="PANTHER" id="PTHR39419:SF1">
    <property type="entry name" value="SLL0814 PROTEIN"/>
    <property type="match status" value="1"/>
</dbReference>
<sequence length="296" mass="31034">MTDGTTIPGEQTPLRARRQVRAGWGIVAVWLAATVTAALSSGSSIPAVAEAVSGATLAVFVVFHALTQYRPGGVAGYFGIALAVAFGFEACSVATGFPFGSYVHHLEGPRLLGVPFVVVLGWVLLAWLAWMLARVIVGDQSNRGVQVGLTPAVATLVLGGYDLVIDPIAAHARGLYSYGEPSGALGVPLTNYFGWVLTGWVLFQTFALVERRWRRAPAGSARSTLSMPAVIWFGLALQVNLEMLRVGDATATIQGGRSVAVADIYETCSATAWFTMVLVAVVAVARLCQGGSQPAA</sequence>
<name>A0A7I9XPV0_9MYCO</name>
<organism evidence="2 3">
    <name type="scientific">Mycolicibacter senuensis</name>
    <dbReference type="NCBI Taxonomy" id="386913"/>
    <lineage>
        <taxon>Bacteria</taxon>
        <taxon>Bacillati</taxon>
        <taxon>Actinomycetota</taxon>
        <taxon>Actinomycetes</taxon>
        <taxon>Mycobacteriales</taxon>
        <taxon>Mycobacteriaceae</taxon>
        <taxon>Mycolicibacter</taxon>
    </lineage>
</organism>
<feature type="transmembrane region" description="Helical" evidence="1">
    <location>
        <begin position="192"/>
        <end position="209"/>
    </location>
</feature>
<evidence type="ECO:0008006" key="4">
    <source>
        <dbReference type="Google" id="ProtNLM"/>
    </source>
</evidence>
<feature type="transmembrane region" description="Helical" evidence="1">
    <location>
        <begin position="20"/>
        <end position="39"/>
    </location>
</feature>
<comment type="caution">
    <text evidence="2">The sequence shown here is derived from an EMBL/GenBank/DDBJ whole genome shotgun (WGS) entry which is preliminary data.</text>
</comment>
<dbReference type="PANTHER" id="PTHR39419">
    <property type="entry name" value="SLL0814 PROTEIN"/>
    <property type="match status" value="1"/>
</dbReference>
<gene>
    <name evidence="2" type="ORF">MSEN_30970</name>
</gene>
<dbReference type="InterPro" id="IPR007354">
    <property type="entry name" value="CruF-like"/>
</dbReference>
<dbReference type="AlphaFoldDB" id="A0A7I9XPV0"/>
<keyword evidence="1" id="KW-0472">Membrane</keyword>
<dbReference type="EMBL" id="BLKV01000002">
    <property type="protein sequence ID" value="GFG71377.1"/>
    <property type="molecule type" value="Genomic_DNA"/>
</dbReference>
<reference evidence="2 3" key="1">
    <citation type="journal article" date="2019" name="Emerg. Microbes Infect.">
        <title>Comprehensive subspecies identification of 175 nontuberculous mycobacteria species based on 7547 genomic profiles.</title>
        <authorList>
            <person name="Matsumoto Y."/>
            <person name="Kinjo T."/>
            <person name="Motooka D."/>
            <person name="Nabeya D."/>
            <person name="Jung N."/>
            <person name="Uechi K."/>
            <person name="Horii T."/>
            <person name="Iida T."/>
            <person name="Fujita J."/>
            <person name="Nakamura S."/>
        </authorList>
    </citation>
    <scope>NUCLEOTIDE SEQUENCE [LARGE SCALE GENOMIC DNA]</scope>
    <source>
        <strain evidence="2 3">JCM 16017</strain>
    </source>
</reference>
<keyword evidence="3" id="KW-1185">Reference proteome</keyword>
<evidence type="ECO:0000313" key="2">
    <source>
        <dbReference type="EMBL" id="GFG71377.1"/>
    </source>
</evidence>
<evidence type="ECO:0000313" key="3">
    <source>
        <dbReference type="Proteomes" id="UP000465263"/>
    </source>
</evidence>
<evidence type="ECO:0000256" key="1">
    <source>
        <dbReference type="SAM" id="Phobius"/>
    </source>
</evidence>
<accession>A0A7I9XPV0</accession>
<dbReference type="RefSeq" id="WP_163705472.1">
    <property type="nucleotide sequence ID" value="NZ_BLKV01000002.1"/>
</dbReference>
<feature type="transmembrane region" description="Helical" evidence="1">
    <location>
        <begin position="45"/>
        <end position="67"/>
    </location>
</feature>
<keyword evidence="1" id="KW-1133">Transmembrane helix</keyword>